<dbReference type="PRINTS" id="PR00412">
    <property type="entry name" value="EPOXHYDRLASE"/>
</dbReference>
<dbReference type="PRINTS" id="PR00111">
    <property type="entry name" value="ABHYDROLASE"/>
</dbReference>
<dbReference type="InterPro" id="IPR000639">
    <property type="entry name" value="Epox_hydrolase-like"/>
</dbReference>
<dbReference type="AlphaFoldDB" id="A0A841AM07"/>
<dbReference type="Gene3D" id="3.40.50.1820">
    <property type="entry name" value="alpha/beta hydrolase"/>
    <property type="match status" value="1"/>
</dbReference>
<dbReference type="SUPFAM" id="SSF53474">
    <property type="entry name" value="alpha/beta-Hydrolases"/>
    <property type="match status" value="1"/>
</dbReference>
<name>A0A841AM07_9MICO</name>
<accession>A0A841AM07</accession>
<evidence type="ECO:0000313" key="4">
    <source>
        <dbReference type="Proteomes" id="UP000536685"/>
    </source>
</evidence>
<dbReference type="PANTHER" id="PTHR43798:SF31">
    <property type="entry name" value="AB HYDROLASE SUPERFAMILY PROTEIN YCLE"/>
    <property type="match status" value="1"/>
</dbReference>
<gene>
    <name evidence="3" type="ORF">HD599_003363</name>
</gene>
<proteinExistence type="predicted"/>
<protein>
    <submittedName>
        <fullName evidence="3">Pimeloyl-ACP methyl ester carboxylesterase</fullName>
    </submittedName>
</protein>
<dbReference type="Proteomes" id="UP000536685">
    <property type="component" value="Unassembled WGS sequence"/>
</dbReference>
<dbReference type="Pfam" id="PF00561">
    <property type="entry name" value="Abhydrolase_1"/>
    <property type="match status" value="1"/>
</dbReference>
<dbReference type="InterPro" id="IPR000073">
    <property type="entry name" value="AB_hydrolase_1"/>
</dbReference>
<dbReference type="InterPro" id="IPR050266">
    <property type="entry name" value="AB_hydrolase_sf"/>
</dbReference>
<feature type="domain" description="AB hydrolase-1" evidence="2">
    <location>
        <begin position="22"/>
        <end position="255"/>
    </location>
</feature>
<dbReference type="InterPro" id="IPR029058">
    <property type="entry name" value="AB_hydrolase_fold"/>
</dbReference>
<dbReference type="GO" id="GO:0016020">
    <property type="term" value="C:membrane"/>
    <property type="evidence" value="ECO:0007669"/>
    <property type="project" value="TreeGrafter"/>
</dbReference>
<evidence type="ECO:0000313" key="3">
    <source>
        <dbReference type="EMBL" id="MBB5845040.1"/>
    </source>
</evidence>
<keyword evidence="4" id="KW-1185">Reference proteome</keyword>
<comment type="caution">
    <text evidence="3">The sequence shown here is derived from an EMBL/GenBank/DDBJ whole genome shotgun (WGS) entry which is preliminary data.</text>
</comment>
<keyword evidence="1" id="KW-0378">Hydrolase</keyword>
<sequence length="271" mass="28825">MTHLDVAGATLYYETDGHIGKPAVLLIHAGIATLRMWDPQVEALAADHFVIRFDTRGFGETTTQNVEYSNRSDAASLLDHLGVESATLIGCSRGGGIAIDFALDAPERVSGLVTIGSGPSGYPGTALTDREEQLFTAVDDAYEEGDLDGAFRLEAELWGVGPTRELTDVDPEFLQTAYDLNLANTGHVLEAPIPVGLEPPAYGRLGEIAVPALVIVGDKDISVALQQQEYLASAIVGAEGVVIADTAHLPSVEKPAEFTALVLDWLARHHL</sequence>
<reference evidence="3 4" key="1">
    <citation type="submission" date="2020-08" db="EMBL/GenBank/DDBJ databases">
        <title>Sequencing the genomes of 1000 actinobacteria strains.</title>
        <authorList>
            <person name="Klenk H.-P."/>
        </authorList>
    </citation>
    <scope>NUCLEOTIDE SEQUENCE [LARGE SCALE GENOMIC DNA]</scope>
    <source>
        <strain evidence="3 4">DSM 105784</strain>
    </source>
</reference>
<organism evidence="3 4">
    <name type="scientific">Conyzicola lurida</name>
    <dbReference type="NCBI Taxonomy" id="1172621"/>
    <lineage>
        <taxon>Bacteria</taxon>
        <taxon>Bacillati</taxon>
        <taxon>Actinomycetota</taxon>
        <taxon>Actinomycetes</taxon>
        <taxon>Micrococcales</taxon>
        <taxon>Microbacteriaceae</taxon>
        <taxon>Conyzicola</taxon>
    </lineage>
</organism>
<dbReference type="PANTHER" id="PTHR43798">
    <property type="entry name" value="MONOACYLGLYCEROL LIPASE"/>
    <property type="match status" value="1"/>
</dbReference>
<dbReference type="RefSeq" id="WP_184239807.1">
    <property type="nucleotide sequence ID" value="NZ_JACHMJ010000001.1"/>
</dbReference>
<dbReference type="GO" id="GO:0016787">
    <property type="term" value="F:hydrolase activity"/>
    <property type="evidence" value="ECO:0007669"/>
    <property type="project" value="UniProtKB-KW"/>
</dbReference>
<evidence type="ECO:0000256" key="1">
    <source>
        <dbReference type="ARBA" id="ARBA00022801"/>
    </source>
</evidence>
<evidence type="ECO:0000259" key="2">
    <source>
        <dbReference type="Pfam" id="PF00561"/>
    </source>
</evidence>
<dbReference type="EMBL" id="JACHMJ010000001">
    <property type="protein sequence ID" value="MBB5845040.1"/>
    <property type="molecule type" value="Genomic_DNA"/>
</dbReference>